<organism evidence="2 3">
    <name type="scientific">Methylacidimicrobium cyclopophantes</name>
    <dbReference type="NCBI Taxonomy" id="1041766"/>
    <lineage>
        <taxon>Bacteria</taxon>
        <taxon>Pseudomonadati</taxon>
        <taxon>Verrucomicrobiota</taxon>
        <taxon>Methylacidimicrobium</taxon>
    </lineage>
</organism>
<evidence type="ECO:0000313" key="2">
    <source>
        <dbReference type="EMBL" id="VVM08407.1"/>
    </source>
</evidence>
<evidence type="ECO:0000256" key="1">
    <source>
        <dbReference type="SAM" id="MobiDB-lite"/>
    </source>
</evidence>
<protein>
    <submittedName>
        <fullName evidence="2">Uncharacterized protein</fullName>
    </submittedName>
</protein>
<proteinExistence type="predicted"/>
<dbReference type="Proteomes" id="UP000381693">
    <property type="component" value="Unassembled WGS sequence"/>
</dbReference>
<comment type="caution">
    <text evidence="2">The sequence shown here is derived from an EMBL/GenBank/DDBJ whole genome shotgun (WGS) entry which is preliminary data.</text>
</comment>
<reference evidence="2" key="1">
    <citation type="submission" date="2019-09" db="EMBL/GenBank/DDBJ databases">
        <authorList>
            <person name="Cremers G."/>
        </authorList>
    </citation>
    <scope>NUCLEOTIDE SEQUENCE [LARGE SCALE GENOMIC DNA]</scope>
    <source>
        <strain evidence="2">3B</strain>
    </source>
</reference>
<dbReference type="OrthoDB" id="189895at2"/>
<gene>
    <name evidence="2" type="ORF">MAMC_02120</name>
</gene>
<dbReference type="AlphaFoldDB" id="A0A5E6MK95"/>
<dbReference type="EMBL" id="CABFUZ020000253">
    <property type="protein sequence ID" value="VVM08407.1"/>
    <property type="molecule type" value="Genomic_DNA"/>
</dbReference>
<name>A0A5E6MK95_9BACT</name>
<evidence type="ECO:0000313" key="3">
    <source>
        <dbReference type="Proteomes" id="UP000381693"/>
    </source>
</evidence>
<keyword evidence="3" id="KW-1185">Reference proteome</keyword>
<feature type="region of interest" description="Disordered" evidence="1">
    <location>
        <begin position="210"/>
        <end position="232"/>
    </location>
</feature>
<accession>A0A5E6MK95</accession>
<dbReference type="RefSeq" id="WP_142525999.1">
    <property type="nucleotide sequence ID" value="NZ_CABFUZ020000253.1"/>
</dbReference>
<sequence>MSPPSASLLLRLEKLDPESGLFASFPGRPPVPLLRFAPLPTTGARILSAIGSIDENAPRLLSNFQRRFPAIYEAVESIGRGLLEGEESSPFFFLSVCSVALQAEESDLRETASLFSTLQVDYALLQKEEQWFLDTRTTLRSLWGYKLADVPNALLLRSLFASLGQTLGAFAGRCGELLRTETILLSGDLLPNPFLREGLRRGLPRKLTMAEHPPAPGESSTLPPIDGMAGGR</sequence>